<dbReference type="AlphaFoldDB" id="A0A1I1GZC4"/>
<proteinExistence type="predicted"/>
<dbReference type="EMBL" id="FOLE01000003">
    <property type="protein sequence ID" value="SFC16875.1"/>
    <property type="molecule type" value="Genomic_DNA"/>
</dbReference>
<name>A0A1I1GZC4_9BACT</name>
<reference evidence="1 2" key="1">
    <citation type="submission" date="2016-10" db="EMBL/GenBank/DDBJ databases">
        <authorList>
            <person name="de Groot N.N."/>
        </authorList>
    </citation>
    <scope>NUCLEOTIDE SEQUENCE [LARGE SCALE GENOMIC DNA]</scope>
    <source>
        <strain evidence="1 2">DSM 6793</strain>
    </source>
</reference>
<organism evidence="1 2">
    <name type="scientific">Flexibacter flexilis DSM 6793</name>
    <dbReference type="NCBI Taxonomy" id="927664"/>
    <lineage>
        <taxon>Bacteria</taxon>
        <taxon>Pseudomonadati</taxon>
        <taxon>Bacteroidota</taxon>
        <taxon>Cytophagia</taxon>
        <taxon>Cytophagales</taxon>
        <taxon>Flexibacteraceae</taxon>
        <taxon>Flexibacter</taxon>
    </lineage>
</organism>
<gene>
    <name evidence="1" type="ORF">SAMN05421780_103144</name>
</gene>
<dbReference type="Proteomes" id="UP000199514">
    <property type="component" value="Unassembled WGS sequence"/>
</dbReference>
<accession>A0A1I1GZC4</accession>
<sequence>MFYTFLALQLLFVFFADFFHTTISFLSGHLMYLINKILIYLRFGFRFDTIKYVLGLCLLTWQAQAQLPNAMFNDSLQVKPADAHKLYFGFRNLNYFKNNEYFGKIADGYTLFGYQLNPKLIYFPSENLRVEAGAFIWKDFGNAKYTKILPTFSLKYQRDSLSFVFGNLEGSLQHGLIEPLYDFEKIMLDRLENGVQFAYKHRRAKVETWVDWQRMLYPAGKYQEEISGGLASEIYLLRNNAWHIGLPLQATVFHRGGQIDSVDKPLTSILNGSVGLAVTRRLQPSGFWRAVSANVSHVYYDNFSFEKQLPYSNGKGLYANLSVDTKPFTLMLSYWKGDSYLSTRGGALYQSVQQAWRGDTFYQLSGQSLPLIANLATEKTRELLIIRLLHESKLMKCVYFSARFEPFYDLANKKFEFSHGLYVTYRQNFFLKTITGE</sequence>
<evidence type="ECO:0008006" key="3">
    <source>
        <dbReference type="Google" id="ProtNLM"/>
    </source>
</evidence>
<evidence type="ECO:0000313" key="1">
    <source>
        <dbReference type="EMBL" id="SFC16875.1"/>
    </source>
</evidence>
<keyword evidence="2" id="KW-1185">Reference proteome</keyword>
<protein>
    <recommendedName>
        <fullName evidence="3">Capsule assembly protein Wzi</fullName>
    </recommendedName>
</protein>
<evidence type="ECO:0000313" key="2">
    <source>
        <dbReference type="Proteomes" id="UP000199514"/>
    </source>
</evidence>
<dbReference type="STRING" id="927664.SAMN05421780_103144"/>